<accession>A0ABW2A6X9</accession>
<dbReference type="Proteomes" id="UP001596422">
    <property type="component" value="Unassembled WGS sequence"/>
</dbReference>
<dbReference type="EMBL" id="JBHSWE010000001">
    <property type="protein sequence ID" value="MFC6673049.1"/>
    <property type="molecule type" value="Genomic_DNA"/>
</dbReference>
<gene>
    <name evidence="1" type="ORF">ACFQDL_25390</name>
</gene>
<dbReference type="RefSeq" id="WP_379911445.1">
    <property type="nucleotide sequence ID" value="NZ_JBHSWE010000001.1"/>
</dbReference>
<evidence type="ECO:0000313" key="2">
    <source>
        <dbReference type="Proteomes" id="UP001596422"/>
    </source>
</evidence>
<reference evidence="2" key="1">
    <citation type="journal article" date="2019" name="Int. J. Syst. Evol. Microbiol.">
        <title>The Global Catalogue of Microorganisms (GCM) 10K type strain sequencing project: providing services to taxonomists for standard genome sequencing and annotation.</title>
        <authorList>
            <consortium name="The Broad Institute Genomics Platform"/>
            <consortium name="The Broad Institute Genome Sequencing Center for Infectious Disease"/>
            <person name="Wu L."/>
            <person name="Ma J."/>
        </authorList>
    </citation>
    <scope>NUCLEOTIDE SEQUENCE [LARGE SCALE GENOMIC DNA]</scope>
    <source>
        <strain evidence="2">NBRC 111756</strain>
    </source>
</reference>
<evidence type="ECO:0000313" key="1">
    <source>
        <dbReference type="EMBL" id="MFC6673049.1"/>
    </source>
</evidence>
<protein>
    <submittedName>
        <fullName evidence="1">Uncharacterized protein</fullName>
    </submittedName>
</protein>
<sequence>MSAACLGRARQTQGRRRHPRLRWFIYVEYCRPDGARDWAAIERPRSQDLDALFGQAQWLELPDIDPQRTTDWLDAMN</sequence>
<organism evidence="1 2">
    <name type="scientific">Marinobacterium aestuariivivens</name>
    <dbReference type="NCBI Taxonomy" id="1698799"/>
    <lineage>
        <taxon>Bacteria</taxon>
        <taxon>Pseudomonadati</taxon>
        <taxon>Pseudomonadota</taxon>
        <taxon>Gammaproteobacteria</taxon>
        <taxon>Oceanospirillales</taxon>
        <taxon>Oceanospirillaceae</taxon>
        <taxon>Marinobacterium</taxon>
    </lineage>
</organism>
<keyword evidence="2" id="KW-1185">Reference proteome</keyword>
<comment type="caution">
    <text evidence="1">The sequence shown here is derived from an EMBL/GenBank/DDBJ whole genome shotgun (WGS) entry which is preliminary data.</text>
</comment>
<proteinExistence type="predicted"/>
<name>A0ABW2A6X9_9GAMM</name>